<comment type="caution">
    <text evidence="1">The sequence shown here is derived from an EMBL/GenBank/DDBJ whole genome shotgun (WGS) entry which is preliminary data.</text>
</comment>
<dbReference type="EMBL" id="CM043769">
    <property type="protein sequence ID" value="KAI4841217.1"/>
    <property type="molecule type" value="Genomic_DNA"/>
</dbReference>
<reference evidence="1" key="1">
    <citation type="submission" date="2022-06" db="EMBL/GenBank/DDBJ databases">
        <title>The First Complete Genome of the Simian Malaria Parasite Plasmodium brasilianum.</title>
        <authorList>
            <person name="Bajic M."/>
            <person name="Ravishankar S."/>
        </authorList>
    </citation>
    <scope>NUCLEOTIDE SEQUENCE</scope>
    <source>
        <strain evidence="1">Bolivian I</strain>
    </source>
</reference>
<accession>A0ACB9YHD6</accession>
<protein>
    <submittedName>
        <fullName evidence="1">Cytoskeleton associated protein</fullName>
    </submittedName>
</protein>
<evidence type="ECO:0000313" key="1">
    <source>
        <dbReference type="EMBL" id="KAI4841217.1"/>
    </source>
</evidence>
<evidence type="ECO:0000313" key="2">
    <source>
        <dbReference type="Proteomes" id="UP001056978"/>
    </source>
</evidence>
<proteinExistence type="predicted"/>
<sequence>MEGLFNNKKELFIGKRVFSCNFTKNKIDKEEKENSILGKVSEQHYAHVQDKLKGNDNERKEESTSDEVVDKNLKIYLFNEDIKIKIGTVRYIGPLKNHPDTNKIFYGIEWDNKFDGKHFGNYKGEFYFSPLLHIKKDKTKRHYYDQLSEGLANFHDDADSRDNTTGKVGSSRVQKSGIGNSSSNSRSNSSSNSSSNSRSSRRSNSRSSRRSNSRSSRRSTKRSNSHNCSDSGEKLRLWSGNSGCTPCSFVPIENIHVGITFMQALNFRYNYFTDLDLSIQDYQTKKMKTVIFSGEEKARNYFKNFCKLKNITLNKCLIYTYGFKNNLCFSNLESLSLCCNLFSKWNDIFKIIKISKNLTYLNVSENKFTKLDLNCVLAKVIWSEGEDEHAVGYNHEDDVVYFEQIKELCLDNTLIDWDDVLALSFIFPNLETLSIKKNYITSIKIKNIRVTKNSIIFKYITNKKYKELFHSYEKDNLYEDLEHSRGIQPEAQPSSTTPSGRIKNEYVLPSSNGCTYDRREGFLLERKKSAVLSVQEREREREREREPEPEPEPEREYGIGEEVVGGKDEEENISQIKEKRVLEGTPQKYYLKINANPSTGTTESKGLSSDRITGVDQDVFLVDMKEEALLVDVNPFRHLKKIVLNDNYLHDYEELFYFVHRIKTVQSLFINNNKFSDNSNLINIAYTICLEEKNKTELAKLDNFDLINRNFKHIKEFLFDNNEVKNYETLRDLFYILYNIEILKIQNKKKNFSEKKSLRYIYISVMPQLKVLNHSSISKNERINSERFFISLYHKDNIAKIFNEQVLNRRHSTRLEQIHYKAMQDQTNTETSKSMQSNLINITIIPEFLNAQKFDIIKKKVNRNMNIKDLKFLCSRLYSVPLPKLQLFYTDENNPMCIEIVDTNSSLYTYGIENNSKIKIKMEE</sequence>
<gene>
    <name evidence="1" type="ORF">MKS88_000455</name>
</gene>
<keyword evidence="2" id="KW-1185">Reference proteome</keyword>
<organism evidence="1 2">
    <name type="scientific">Plasmodium brasilianum</name>
    <dbReference type="NCBI Taxonomy" id="5824"/>
    <lineage>
        <taxon>Eukaryota</taxon>
        <taxon>Sar</taxon>
        <taxon>Alveolata</taxon>
        <taxon>Apicomplexa</taxon>
        <taxon>Aconoidasida</taxon>
        <taxon>Haemosporida</taxon>
        <taxon>Plasmodiidae</taxon>
        <taxon>Plasmodium</taxon>
        <taxon>Plasmodium (Plasmodium)</taxon>
    </lineage>
</organism>
<name>A0ACB9YHD6_PLABR</name>
<dbReference type="Proteomes" id="UP001056978">
    <property type="component" value="Chromosome 1"/>
</dbReference>